<dbReference type="OrthoDB" id="8196042at2759"/>
<organism evidence="1 2">
    <name type="scientific">Drosophila virilis</name>
    <name type="common">Fruit fly</name>
    <dbReference type="NCBI Taxonomy" id="7244"/>
    <lineage>
        <taxon>Eukaryota</taxon>
        <taxon>Metazoa</taxon>
        <taxon>Ecdysozoa</taxon>
        <taxon>Arthropoda</taxon>
        <taxon>Hexapoda</taxon>
        <taxon>Insecta</taxon>
        <taxon>Pterygota</taxon>
        <taxon>Neoptera</taxon>
        <taxon>Endopterygota</taxon>
        <taxon>Diptera</taxon>
        <taxon>Brachycera</taxon>
        <taxon>Muscomorpha</taxon>
        <taxon>Ephydroidea</taxon>
        <taxon>Drosophilidae</taxon>
        <taxon>Drosophila</taxon>
    </lineage>
</organism>
<reference evidence="1 2" key="1">
    <citation type="journal article" date="2007" name="Nature">
        <title>Evolution of genes and genomes on the Drosophila phylogeny.</title>
        <authorList>
            <consortium name="Drosophila 12 Genomes Consortium"/>
            <person name="Clark A.G."/>
            <person name="Eisen M.B."/>
            <person name="Smith D.R."/>
            <person name="Bergman C.M."/>
            <person name="Oliver B."/>
            <person name="Markow T.A."/>
            <person name="Kaufman T.C."/>
            <person name="Kellis M."/>
            <person name="Gelbart W."/>
            <person name="Iyer V.N."/>
            <person name="Pollard D.A."/>
            <person name="Sackton T.B."/>
            <person name="Larracuente A.M."/>
            <person name="Singh N.D."/>
            <person name="Abad J.P."/>
            <person name="Abt D.N."/>
            <person name="Adryan B."/>
            <person name="Aguade M."/>
            <person name="Akashi H."/>
            <person name="Anderson W.W."/>
            <person name="Aquadro C.F."/>
            <person name="Ardell D.H."/>
            <person name="Arguello R."/>
            <person name="Artieri C.G."/>
            <person name="Barbash D.A."/>
            <person name="Barker D."/>
            <person name="Barsanti P."/>
            <person name="Batterham P."/>
            <person name="Batzoglou S."/>
            <person name="Begun D."/>
            <person name="Bhutkar A."/>
            <person name="Blanco E."/>
            <person name="Bosak S.A."/>
            <person name="Bradley R.K."/>
            <person name="Brand A.D."/>
            <person name="Brent M.R."/>
            <person name="Brooks A.N."/>
            <person name="Brown R.H."/>
            <person name="Butlin R.K."/>
            <person name="Caggese C."/>
            <person name="Calvi B.R."/>
            <person name="Bernardo de Carvalho A."/>
            <person name="Caspi A."/>
            <person name="Castrezana S."/>
            <person name="Celniker S.E."/>
            <person name="Chang J.L."/>
            <person name="Chapple C."/>
            <person name="Chatterji S."/>
            <person name="Chinwalla A."/>
            <person name="Civetta A."/>
            <person name="Clifton S.W."/>
            <person name="Comeron J.M."/>
            <person name="Costello J.C."/>
            <person name="Coyne J.A."/>
            <person name="Daub J."/>
            <person name="David R.G."/>
            <person name="Delcher A.L."/>
            <person name="Delehaunty K."/>
            <person name="Do C.B."/>
            <person name="Ebling H."/>
            <person name="Edwards K."/>
            <person name="Eickbush T."/>
            <person name="Evans J.D."/>
            <person name="Filipski A."/>
            <person name="Findeiss S."/>
            <person name="Freyhult E."/>
            <person name="Fulton L."/>
            <person name="Fulton R."/>
            <person name="Garcia A.C."/>
            <person name="Gardiner A."/>
            <person name="Garfield D.A."/>
            <person name="Garvin B.E."/>
            <person name="Gibson G."/>
            <person name="Gilbert D."/>
            <person name="Gnerre S."/>
            <person name="Godfrey J."/>
            <person name="Good R."/>
            <person name="Gotea V."/>
            <person name="Gravely B."/>
            <person name="Greenberg A.J."/>
            <person name="Griffiths-Jones S."/>
            <person name="Gross S."/>
            <person name="Guigo R."/>
            <person name="Gustafson E.A."/>
            <person name="Haerty W."/>
            <person name="Hahn M.W."/>
            <person name="Halligan D.L."/>
            <person name="Halpern A.L."/>
            <person name="Halter G.M."/>
            <person name="Han M.V."/>
            <person name="Heger A."/>
            <person name="Hillier L."/>
            <person name="Hinrichs A.S."/>
            <person name="Holmes I."/>
            <person name="Hoskins R.A."/>
            <person name="Hubisz M.J."/>
            <person name="Hultmark D."/>
            <person name="Huntley M.A."/>
            <person name="Jaffe D.B."/>
            <person name="Jagadeeshan S."/>
            <person name="Jeck W.R."/>
            <person name="Johnson J."/>
            <person name="Jones C.D."/>
            <person name="Jordan W.C."/>
            <person name="Karpen G.H."/>
            <person name="Kataoka E."/>
            <person name="Keightley P.D."/>
            <person name="Kheradpour P."/>
            <person name="Kirkness E.F."/>
            <person name="Koerich L.B."/>
            <person name="Kristiansen K."/>
            <person name="Kudrna D."/>
            <person name="Kulathinal R.J."/>
            <person name="Kumar S."/>
            <person name="Kwok R."/>
            <person name="Lander E."/>
            <person name="Langley C.H."/>
            <person name="Lapoint R."/>
            <person name="Lazzaro B.P."/>
            <person name="Lee S.J."/>
            <person name="Levesque L."/>
            <person name="Li R."/>
            <person name="Lin C.F."/>
            <person name="Lin M.F."/>
            <person name="Lindblad-Toh K."/>
            <person name="Llopart A."/>
            <person name="Long M."/>
            <person name="Low L."/>
            <person name="Lozovsky E."/>
            <person name="Lu J."/>
            <person name="Luo M."/>
            <person name="Machado C.A."/>
            <person name="Makalowski W."/>
            <person name="Marzo M."/>
            <person name="Matsuda M."/>
            <person name="Matzkin L."/>
            <person name="McAllister B."/>
            <person name="McBride C.S."/>
            <person name="McKernan B."/>
            <person name="McKernan K."/>
            <person name="Mendez-Lago M."/>
            <person name="Minx P."/>
            <person name="Mollenhauer M.U."/>
            <person name="Montooth K."/>
            <person name="Mount S.M."/>
            <person name="Mu X."/>
            <person name="Myers E."/>
            <person name="Negre B."/>
            <person name="Newfeld S."/>
            <person name="Nielsen R."/>
            <person name="Noor M.A."/>
            <person name="O'Grady P."/>
            <person name="Pachter L."/>
            <person name="Papaceit M."/>
            <person name="Parisi M.J."/>
            <person name="Parisi M."/>
            <person name="Parts L."/>
            <person name="Pedersen J.S."/>
            <person name="Pesole G."/>
            <person name="Phillippy A.M."/>
            <person name="Ponting C.P."/>
            <person name="Pop M."/>
            <person name="Porcelli D."/>
            <person name="Powell J.R."/>
            <person name="Prohaska S."/>
            <person name="Pruitt K."/>
            <person name="Puig M."/>
            <person name="Quesneville H."/>
            <person name="Ram K.R."/>
            <person name="Rand D."/>
            <person name="Rasmussen M.D."/>
            <person name="Reed L.K."/>
            <person name="Reenan R."/>
            <person name="Reily A."/>
            <person name="Remington K.A."/>
            <person name="Rieger T.T."/>
            <person name="Ritchie M.G."/>
            <person name="Robin C."/>
            <person name="Rogers Y.H."/>
            <person name="Rohde C."/>
            <person name="Rozas J."/>
            <person name="Rubenfield M.J."/>
            <person name="Ruiz A."/>
            <person name="Russo S."/>
            <person name="Salzberg S.L."/>
            <person name="Sanchez-Gracia A."/>
            <person name="Saranga D.J."/>
            <person name="Sato H."/>
            <person name="Schaeffer S.W."/>
            <person name="Schatz M.C."/>
            <person name="Schlenke T."/>
            <person name="Schwartz R."/>
            <person name="Segarra C."/>
            <person name="Singh R.S."/>
            <person name="Sirot L."/>
            <person name="Sirota M."/>
            <person name="Sisneros N.B."/>
            <person name="Smith C.D."/>
            <person name="Smith T.F."/>
            <person name="Spieth J."/>
            <person name="Stage D.E."/>
            <person name="Stark A."/>
            <person name="Stephan W."/>
            <person name="Strausberg R.L."/>
            <person name="Strempel S."/>
            <person name="Sturgill D."/>
            <person name="Sutton G."/>
            <person name="Sutton G.G."/>
            <person name="Tao W."/>
            <person name="Teichmann S."/>
            <person name="Tobari Y.N."/>
            <person name="Tomimura Y."/>
            <person name="Tsolas J.M."/>
            <person name="Valente V.L."/>
            <person name="Venter E."/>
            <person name="Venter J.C."/>
            <person name="Vicario S."/>
            <person name="Vieira F.G."/>
            <person name="Vilella A.J."/>
            <person name="Villasante A."/>
            <person name="Walenz B."/>
            <person name="Wang J."/>
            <person name="Wasserman M."/>
            <person name="Watts T."/>
            <person name="Wilson D."/>
            <person name="Wilson R.K."/>
            <person name="Wing R.A."/>
            <person name="Wolfner M.F."/>
            <person name="Wong A."/>
            <person name="Wong G.K."/>
            <person name="Wu C.I."/>
            <person name="Wu G."/>
            <person name="Yamamoto D."/>
            <person name="Yang H.P."/>
            <person name="Yang S.P."/>
            <person name="Yorke J.A."/>
            <person name="Yoshida K."/>
            <person name="Zdobnov E."/>
            <person name="Zhang P."/>
            <person name="Zhang Y."/>
            <person name="Zimin A.V."/>
            <person name="Baldwin J."/>
            <person name="Abdouelleil A."/>
            <person name="Abdulkadir J."/>
            <person name="Abebe A."/>
            <person name="Abera B."/>
            <person name="Abreu J."/>
            <person name="Acer S.C."/>
            <person name="Aftuck L."/>
            <person name="Alexander A."/>
            <person name="An P."/>
            <person name="Anderson E."/>
            <person name="Anderson S."/>
            <person name="Arachi H."/>
            <person name="Azer M."/>
            <person name="Bachantsang P."/>
            <person name="Barry A."/>
            <person name="Bayul T."/>
            <person name="Berlin A."/>
            <person name="Bessette D."/>
            <person name="Bloom T."/>
            <person name="Blye J."/>
            <person name="Boguslavskiy L."/>
            <person name="Bonnet C."/>
            <person name="Boukhgalter B."/>
            <person name="Bourzgui I."/>
            <person name="Brown A."/>
            <person name="Cahill P."/>
            <person name="Channer S."/>
            <person name="Cheshatsang Y."/>
            <person name="Chuda L."/>
            <person name="Citroen M."/>
            <person name="Collymore A."/>
            <person name="Cooke P."/>
            <person name="Costello M."/>
            <person name="D'Aco K."/>
            <person name="Daza R."/>
            <person name="De Haan G."/>
            <person name="DeGray S."/>
            <person name="DeMaso C."/>
            <person name="Dhargay N."/>
            <person name="Dooley K."/>
            <person name="Dooley E."/>
            <person name="Doricent M."/>
            <person name="Dorje P."/>
            <person name="Dorjee K."/>
            <person name="Dupes A."/>
            <person name="Elong R."/>
            <person name="Falk J."/>
            <person name="Farina A."/>
            <person name="Faro S."/>
            <person name="Ferguson D."/>
            <person name="Fisher S."/>
            <person name="Foley C.D."/>
            <person name="Franke A."/>
            <person name="Friedrich D."/>
            <person name="Gadbois L."/>
            <person name="Gearin G."/>
            <person name="Gearin C.R."/>
            <person name="Giannoukos G."/>
            <person name="Goode T."/>
            <person name="Graham J."/>
            <person name="Grandbois E."/>
            <person name="Grewal S."/>
            <person name="Gyaltsen K."/>
            <person name="Hafez N."/>
            <person name="Hagos B."/>
            <person name="Hall J."/>
            <person name="Henson C."/>
            <person name="Hollinger A."/>
            <person name="Honan T."/>
            <person name="Huard M.D."/>
            <person name="Hughes L."/>
            <person name="Hurhula B."/>
            <person name="Husby M.E."/>
            <person name="Kamat A."/>
            <person name="Kanga B."/>
            <person name="Kashin S."/>
            <person name="Khazanovich D."/>
            <person name="Kisner P."/>
            <person name="Lance K."/>
            <person name="Lara M."/>
            <person name="Lee W."/>
            <person name="Lennon N."/>
            <person name="Letendre F."/>
            <person name="LeVine R."/>
            <person name="Lipovsky A."/>
            <person name="Liu X."/>
            <person name="Liu J."/>
            <person name="Liu S."/>
            <person name="Lokyitsang T."/>
            <person name="Lokyitsang Y."/>
            <person name="Lubonja R."/>
            <person name="Lui A."/>
            <person name="MacDonald P."/>
            <person name="Magnisalis V."/>
            <person name="Maru K."/>
            <person name="Matthews C."/>
            <person name="McCusker W."/>
            <person name="McDonough S."/>
            <person name="Mehta T."/>
            <person name="Meldrim J."/>
            <person name="Meneus L."/>
            <person name="Mihai O."/>
            <person name="Mihalev A."/>
            <person name="Mihova T."/>
            <person name="Mittelman R."/>
            <person name="Mlenga V."/>
            <person name="Montmayeur A."/>
            <person name="Mulrain L."/>
            <person name="Navidi A."/>
            <person name="Naylor J."/>
            <person name="Negash T."/>
            <person name="Nguyen T."/>
            <person name="Nguyen N."/>
            <person name="Nicol R."/>
            <person name="Norbu C."/>
            <person name="Norbu N."/>
            <person name="Novod N."/>
            <person name="O'Neill B."/>
            <person name="Osman S."/>
            <person name="Markiewicz E."/>
            <person name="Oyono O.L."/>
            <person name="Patti C."/>
            <person name="Phunkhang P."/>
            <person name="Pierre F."/>
            <person name="Priest M."/>
            <person name="Raghuraman S."/>
            <person name="Rege F."/>
            <person name="Reyes R."/>
            <person name="Rise C."/>
            <person name="Rogov P."/>
            <person name="Ross K."/>
            <person name="Ryan E."/>
            <person name="Settipalli S."/>
            <person name="Shea T."/>
            <person name="Sherpa N."/>
            <person name="Shi L."/>
            <person name="Shih D."/>
            <person name="Sparrow T."/>
            <person name="Spaulding J."/>
            <person name="Stalker J."/>
            <person name="Stange-Thomann N."/>
            <person name="Stavropoulos S."/>
            <person name="Stone C."/>
            <person name="Strader C."/>
            <person name="Tesfaye S."/>
            <person name="Thomson T."/>
            <person name="Thoulutsang Y."/>
            <person name="Thoulutsang D."/>
            <person name="Topham K."/>
            <person name="Topping I."/>
            <person name="Tsamla T."/>
            <person name="Vassiliev H."/>
            <person name="Vo A."/>
            <person name="Wangchuk T."/>
            <person name="Wangdi T."/>
            <person name="Weiand M."/>
            <person name="Wilkinson J."/>
            <person name="Wilson A."/>
            <person name="Yadav S."/>
            <person name="Young G."/>
            <person name="Yu Q."/>
            <person name="Zembek L."/>
            <person name="Zhong D."/>
            <person name="Zimmer A."/>
            <person name="Zwirko Z."/>
            <person name="Jaffe D.B."/>
            <person name="Alvarez P."/>
            <person name="Brockman W."/>
            <person name="Butler J."/>
            <person name="Chin C."/>
            <person name="Gnerre S."/>
            <person name="Grabherr M."/>
            <person name="Kleber M."/>
            <person name="Mauceli E."/>
            <person name="MacCallum I."/>
        </authorList>
    </citation>
    <scope>NUCLEOTIDE SEQUENCE [LARGE SCALE GENOMIC DNA]</scope>
    <source>
        <strain evidence="2">Tucson 15010-1051.87</strain>
    </source>
</reference>
<sequence length="208" mass="21731">MPFIDDALLWCPDNDGRLVGGLDLATCITDDSTVNAENINPTIGANSSTLQQQQQLQQQQLQQQQQPAVVAGDDLLAKDNVQLSVQGLVDSVGASLADSGSGNGHGQALLAFGSSSATATATAAKRNGFLLPCDLLNNNNNNNNNSSNGNGNGNGECTPEESRFVTVTSASANPLLVEKLMSKCLNIDKRLDKLDATSSSEDVASFLH</sequence>
<evidence type="ECO:0000313" key="2">
    <source>
        <dbReference type="Proteomes" id="UP000008792"/>
    </source>
</evidence>
<dbReference type="eggNOG" id="ENOG502SBS1">
    <property type="taxonomic scope" value="Eukaryota"/>
</dbReference>
<proteinExistence type="predicted"/>
<dbReference type="HOGENOM" id="CLU_052886_0_0_1"/>
<protein>
    <submittedName>
        <fullName evidence="1">Ecdysone-induced protein 74EF</fullName>
    </submittedName>
</protein>
<dbReference type="Proteomes" id="UP000008792">
    <property type="component" value="Unassembled WGS sequence"/>
</dbReference>
<dbReference type="EMBL" id="CH940647">
    <property type="protein sequence ID" value="EDW69164.2"/>
    <property type="molecule type" value="Genomic_DNA"/>
</dbReference>
<keyword evidence="2" id="KW-1185">Reference proteome</keyword>
<dbReference type="AlphaFoldDB" id="B4LEZ5"/>
<gene>
    <name evidence="1" type="primary">Dvir\Eip74EF</name>
    <name evidence="1" type="ORF">Dvir_GJ13098</name>
</gene>
<accession>B4LEZ5</accession>
<evidence type="ECO:0000313" key="1">
    <source>
        <dbReference type="EMBL" id="EDW69164.2"/>
    </source>
</evidence>
<name>B4LEZ5_DROVI</name>
<dbReference type="InParanoid" id="B4LEZ5"/>